<protein>
    <submittedName>
        <fullName evidence="1">Uncharacterized protein</fullName>
    </submittedName>
</protein>
<dbReference type="EMBL" id="BK015755">
    <property type="protein sequence ID" value="DAE23548.1"/>
    <property type="molecule type" value="Genomic_DNA"/>
</dbReference>
<accession>A0A8S5QY12</accession>
<evidence type="ECO:0000313" key="1">
    <source>
        <dbReference type="EMBL" id="DAE23548.1"/>
    </source>
</evidence>
<name>A0A8S5QY12_9CAUD</name>
<sequence>MKVTMPVWKLVDIYQGKHPGGHFFDRDTLKFFGERLSDMRVLSETETIKDCSGEKHECYVLSRLQRKHPAGPRRTYAYFDVETLDHIAG</sequence>
<proteinExistence type="predicted"/>
<organism evidence="1">
    <name type="scientific">Myoviridae sp. ctyWv1</name>
    <dbReference type="NCBI Taxonomy" id="2826718"/>
    <lineage>
        <taxon>Viruses</taxon>
        <taxon>Duplodnaviria</taxon>
        <taxon>Heunggongvirae</taxon>
        <taxon>Uroviricota</taxon>
        <taxon>Caudoviricetes</taxon>
    </lineage>
</organism>
<reference evidence="1" key="1">
    <citation type="journal article" date="2021" name="Proc. Natl. Acad. Sci. U.S.A.">
        <title>A Catalog of Tens of Thousands of Viruses from Human Metagenomes Reveals Hidden Associations with Chronic Diseases.</title>
        <authorList>
            <person name="Tisza M.J."/>
            <person name="Buck C.B."/>
        </authorList>
    </citation>
    <scope>NUCLEOTIDE SEQUENCE</scope>
    <source>
        <strain evidence="1">CtyWv1</strain>
    </source>
</reference>